<accession>A0A127JPA8</accession>
<dbReference type="Gene3D" id="3.40.50.2300">
    <property type="match status" value="1"/>
</dbReference>
<evidence type="ECO:0000256" key="1">
    <source>
        <dbReference type="ARBA" id="ARBA00023125"/>
    </source>
</evidence>
<sequence>MTAATALIADDEPLLRERLAGLLQSAWPQLQVVAQARNGREALELFEDLQPQIAFLDVHMPGMNGIEAARCIGTRAHVVFVTAFDKYAVEAFRHGAIDYLMKPVEPQRLEDTVRRLQQRLPAALPAQPAGYDQTLERLAQSLRQQLAPAPTLKWIKASVGATVRLIPVEQVAYFRSDNKYTLVVWDGGEALIRKTIRELADELDPQRFMQVHRGAIVALDRVSHFMHAADAGELHLKGRPERLPVSRSYLHLFQQM</sequence>
<dbReference type="GO" id="GO:0032993">
    <property type="term" value="C:protein-DNA complex"/>
    <property type="evidence" value="ECO:0007669"/>
    <property type="project" value="TreeGrafter"/>
</dbReference>
<dbReference type="Pfam" id="PF04397">
    <property type="entry name" value="LytTR"/>
    <property type="match status" value="1"/>
</dbReference>
<dbReference type="OrthoDB" id="236568at2"/>
<dbReference type="PANTHER" id="PTHR48111:SF69">
    <property type="entry name" value="RESPONSE REGULATOR RECEIVER"/>
    <property type="match status" value="1"/>
</dbReference>
<keyword evidence="2" id="KW-0597">Phosphoprotein</keyword>
<reference evidence="5 6" key="1">
    <citation type="journal article" date="2014" name="Int. J. Syst. Evol. Microbiol.">
        <title>Ramlibacter solisilvae sp. nov., isolated from forest soil, and emended description of the genus Ramlibacter.</title>
        <authorList>
            <person name="Lee H.J."/>
            <person name="Lee S.H."/>
            <person name="Lee S.S."/>
            <person name="Lee J.S."/>
            <person name="Kim Y."/>
            <person name="Kim S.C."/>
            <person name="Jeon C.O."/>
        </authorList>
    </citation>
    <scope>NUCLEOTIDE SEQUENCE [LARGE SCALE GENOMIC DNA]</scope>
    <source>
        <strain evidence="5 6">5-10</strain>
    </source>
</reference>
<dbReference type="GO" id="GO:0000976">
    <property type="term" value="F:transcription cis-regulatory region binding"/>
    <property type="evidence" value="ECO:0007669"/>
    <property type="project" value="TreeGrafter"/>
</dbReference>
<dbReference type="InterPro" id="IPR039420">
    <property type="entry name" value="WalR-like"/>
</dbReference>
<dbReference type="GO" id="GO:0005829">
    <property type="term" value="C:cytosol"/>
    <property type="evidence" value="ECO:0007669"/>
    <property type="project" value="TreeGrafter"/>
</dbReference>
<dbReference type="RefSeq" id="WP_061495650.1">
    <property type="nucleotide sequence ID" value="NZ_CP010951.1"/>
</dbReference>
<dbReference type="InterPro" id="IPR007492">
    <property type="entry name" value="LytTR_DNA-bd_dom"/>
</dbReference>
<keyword evidence="6" id="KW-1185">Reference proteome</keyword>
<dbReference type="PATRIC" id="fig|94132.3.peg.374"/>
<dbReference type="GO" id="GO:0000156">
    <property type="term" value="F:phosphorelay response regulator activity"/>
    <property type="evidence" value="ECO:0007669"/>
    <property type="project" value="TreeGrafter"/>
</dbReference>
<dbReference type="SUPFAM" id="SSF52172">
    <property type="entry name" value="CheY-like"/>
    <property type="match status" value="1"/>
</dbReference>
<feature type="domain" description="Response regulatory" evidence="3">
    <location>
        <begin position="5"/>
        <end position="117"/>
    </location>
</feature>
<dbReference type="EMBL" id="CP010951">
    <property type="protein sequence ID" value="AMO21858.1"/>
    <property type="molecule type" value="Genomic_DNA"/>
</dbReference>
<dbReference type="PANTHER" id="PTHR48111">
    <property type="entry name" value="REGULATOR OF RPOS"/>
    <property type="match status" value="1"/>
</dbReference>
<evidence type="ECO:0000259" key="4">
    <source>
        <dbReference type="PROSITE" id="PS50930"/>
    </source>
</evidence>
<dbReference type="PROSITE" id="PS50110">
    <property type="entry name" value="RESPONSE_REGULATORY"/>
    <property type="match status" value="1"/>
</dbReference>
<dbReference type="Gene3D" id="2.40.50.1020">
    <property type="entry name" value="LytTr DNA-binding domain"/>
    <property type="match status" value="1"/>
</dbReference>
<dbReference type="SMART" id="SM00850">
    <property type="entry name" value="LytTR"/>
    <property type="match status" value="1"/>
</dbReference>
<evidence type="ECO:0000313" key="6">
    <source>
        <dbReference type="Proteomes" id="UP000070433"/>
    </source>
</evidence>
<protein>
    <submittedName>
        <fullName evidence="5">Transcriptional regulator</fullName>
    </submittedName>
</protein>
<feature type="modified residue" description="4-aspartylphosphate" evidence="2">
    <location>
        <position position="57"/>
    </location>
</feature>
<proteinExistence type="predicted"/>
<dbReference type="GO" id="GO:0006355">
    <property type="term" value="P:regulation of DNA-templated transcription"/>
    <property type="evidence" value="ECO:0007669"/>
    <property type="project" value="TreeGrafter"/>
</dbReference>
<dbReference type="InterPro" id="IPR011006">
    <property type="entry name" value="CheY-like_superfamily"/>
</dbReference>
<evidence type="ECO:0000259" key="3">
    <source>
        <dbReference type="PROSITE" id="PS50110"/>
    </source>
</evidence>
<feature type="domain" description="HTH LytTR-type" evidence="4">
    <location>
        <begin position="155"/>
        <end position="256"/>
    </location>
</feature>
<keyword evidence="1" id="KW-0238">DNA-binding</keyword>
<gene>
    <name evidence="5" type="ORF">UC35_01885</name>
</gene>
<dbReference type="AlphaFoldDB" id="A0A127JPA8"/>
<dbReference type="SMART" id="SM00448">
    <property type="entry name" value="REC"/>
    <property type="match status" value="1"/>
</dbReference>
<dbReference type="InterPro" id="IPR001789">
    <property type="entry name" value="Sig_transdc_resp-reg_receiver"/>
</dbReference>
<dbReference type="Pfam" id="PF00072">
    <property type="entry name" value="Response_reg"/>
    <property type="match status" value="1"/>
</dbReference>
<evidence type="ECO:0000313" key="5">
    <source>
        <dbReference type="EMBL" id="AMO21858.1"/>
    </source>
</evidence>
<dbReference type="PROSITE" id="PS50930">
    <property type="entry name" value="HTH_LYTTR"/>
    <property type="match status" value="1"/>
</dbReference>
<name>A0A127JPA8_9BURK</name>
<organism evidence="5 6">
    <name type="scientific">Ramlibacter tataouinensis</name>
    <dbReference type="NCBI Taxonomy" id="94132"/>
    <lineage>
        <taxon>Bacteria</taxon>
        <taxon>Pseudomonadati</taxon>
        <taxon>Pseudomonadota</taxon>
        <taxon>Betaproteobacteria</taxon>
        <taxon>Burkholderiales</taxon>
        <taxon>Comamonadaceae</taxon>
        <taxon>Ramlibacter</taxon>
    </lineage>
</organism>
<dbReference type="Proteomes" id="UP000070433">
    <property type="component" value="Chromosome"/>
</dbReference>
<evidence type="ECO:0000256" key="2">
    <source>
        <dbReference type="PROSITE-ProRule" id="PRU00169"/>
    </source>
</evidence>